<evidence type="ECO:0000256" key="4">
    <source>
        <dbReference type="ARBA" id="ARBA00023136"/>
    </source>
</evidence>
<gene>
    <name evidence="5" type="ORF">Q8A67_007195</name>
</gene>
<keyword evidence="2" id="KW-0812">Transmembrane</keyword>
<evidence type="ECO:0000256" key="1">
    <source>
        <dbReference type="ARBA" id="ARBA00004141"/>
    </source>
</evidence>
<dbReference type="InterPro" id="IPR004776">
    <property type="entry name" value="Mem_transp_PIN-like"/>
</dbReference>
<name>A0AA88TTK5_9TELE</name>
<dbReference type="SUPFAM" id="SSF46785">
    <property type="entry name" value="Winged helix' DNA-binding domain"/>
    <property type="match status" value="1"/>
</dbReference>
<dbReference type="AlphaFoldDB" id="A0AA88TTK5"/>
<dbReference type="GO" id="GO:0055085">
    <property type="term" value="P:transmembrane transport"/>
    <property type="evidence" value="ECO:0007669"/>
    <property type="project" value="InterPro"/>
</dbReference>
<dbReference type="InterPro" id="IPR037368">
    <property type="entry name" value="GPR155_DEP"/>
</dbReference>
<dbReference type="InterPro" id="IPR036388">
    <property type="entry name" value="WH-like_DNA-bd_sf"/>
</dbReference>
<comment type="caution">
    <text evidence="5">The sequence shown here is derived from an EMBL/GenBank/DDBJ whole genome shotgun (WGS) entry which is preliminary data.</text>
</comment>
<keyword evidence="4" id="KW-0472">Membrane</keyword>
<dbReference type="GO" id="GO:0030514">
    <property type="term" value="P:negative regulation of BMP signaling pathway"/>
    <property type="evidence" value="ECO:0007669"/>
    <property type="project" value="TreeGrafter"/>
</dbReference>
<dbReference type="SMART" id="SM00049">
    <property type="entry name" value="DEP"/>
    <property type="match status" value="1"/>
</dbReference>
<dbReference type="InterPro" id="IPR000591">
    <property type="entry name" value="DEP_dom"/>
</dbReference>
<dbReference type="Gene3D" id="1.20.1070.10">
    <property type="entry name" value="Rhodopsin 7-helix transmembrane proteins"/>
    <property type="match status" value="1"/>
</dbReference>
<evidence type="ECO:0000313" key="5">
    <source>
        <dbReference type="EMBL" id="KAK2905396.1"/>
    </source>
</evidence>
<keyword evidence="6" id="KW-1185">Reference proteome</keyword>
<dbReference type="PANTHER" id="PTHR22829:SF5">
    <property type="entry name" value="INTEGRAL MEMBRANE PROTEIN GPR155"/>
    <property type="match status" value="1"/>
</dbReference>
<reference evidence="5" key="1">
    <citation type="submission" date="2023-08" db="EMBL/GenBank/DDBJ databases">
        <title>Chromosome-level Genome Assembly of mud carp (Cirrhinus molitorella).</title>
        <authorList>
            <person name="Liu H."/>
        </authorList>
    </citation>
    <scope>NUCLEOTIDE SEQUENCE</scope>
    <source>
        <strain evidence="5">Prfri</strain>
        <tissue evidence="5">Muscle</tissue>
    </source>
</reference>
<keyword evidence="3" id="KW-1133">Transmembrane helix</keyword>
<dbReference type="InterPro" id="IPR036390">
    <property type="entry name" value="WH_DNA-bd_sf"/>
</dbReference>
<dbReference type="Pfam" id="PF00610">
    <property type="entry name" value="DEP"/>
    <property type="match status" value="1"/>
</dbReference>
<evidence type="ECO:0000256" key="2">
    <source>
        <dbReference type="ARBA" id="ARBA00022692"/>
    </source>
</evidence>
<dbReference type="Gene3D" id="1.10.10.10">
    <property type="entry name" value="Winged helix-like DNA-binding domain superfamily/Winged helix DNA-binding domain"/>
    <property type="match status" value="1"/>
</dbReference>
<accession>A0AA88TTK5</accession>
<dbReference type="EMBL" id="JAUYZG010000006">
    <property type="protein sequence ID" value="KAK2905396.1"/>
    <property type="molecule type" value="Genomic_DNA"/>
</dbReference>
<proteinExistence type="predicted"/>
<dbReference type="InterPro" id="IPR051832">
    <property type="entry name" value="mTOR-Rac_regulators"/>
</dbReference>
<dbReference type="Pfam" id="PF03547">
    <property type="entry name" value="Mem_trans"/>
    <property type="match status" value="1"/>
</dbReference>
<comment type="subcellular location">
    <subcellularLocation>
        <location evidence="1">Membrane</location>
        <topology evidence="1">Multi-pass membrane protein</topology>
    </subcellularLocation>
</comment>
<protein>
    <submittedName>
        <fullName evidence="5">Uncharacterized protein</fullName>
    </submittedName>
</protein>
<dbReference type="GO" id="GO:0035556">
    <property type="term" value="P:intracellular signal transduction"/>
    <property type="evidence" value="ECO:0007669"/>
    <property type="project" value="InterPro"/>
</dbReference>
<evidence type="ECO:0000256" key="3">
    <source>
        <dbReference type="ARBA" id="ARBA00022989"/>
    </source>
</evidence>
<dbReference type="PANTHER" id="PTHR22829">
    <property type="entry name" value="DEP DOMAIN PROTEIN"/>
    <property type="match status" value="1"/>
</dbReference>
<dbReference type="Proteomes" id="UP001187343">
    <property type="component" value="Unassembled WGS sequence"/>
</dbReference>
<dbReference type="CDD" id="cd04443">
    <property type="entry name" value="DEP_GPR155"/>
    <property type="match status" value="1"/>
</dbReference>
<sequence length="816" mass="90430">MAGLSINSSIFSRRDGSDPPSVPPCMSVDKLLPALLECFGIILCGYVAGRANIIPATQAKGLGSFVSKFALPALLFKNMVLLDFGDVIWPFFFSILVAKVTVFFFVCILTFLVANRESRFSKAGLFSIFATQSNDFALGFPIVEALYRNTHPEYLQYIYLVAPVSLMVLNPIGFAFCEVQRWRNGEPHQQSKLQVLGLVVLQVVKNPIVFMVVIGVISHFVLGQKIPPFMEEFIDGLANSFGGAALFYLGLTMVGQLKLLTRSTVVALILLITAKLLVMPLICRGMVEVLDCGNRSSMNHTSLSNYAFLYGVFPTAPSVAIYASNYNMELEVVTSGMVISTFLSAPIMYVSAWLLTIPWMDSDPLASALQHVSFNISIISLFALVWSVAVMLLSRKFHRIPHIFTINLFVAQLLVCIGMIAWNFVAEQDNFLGQVLTFTLLYGSLYSTYIWPGLIALSLLLMRRREDVNFRPGLTVIAGWGVPALAVSVLLLTGERLPNAIDSAFFFGKTQVICTSVVLFVSIVLCGVSLTLLSRRTRDYHSLEHRSVSDSEEDVSLPYGTNTPSPVEQPCAIGSINTDCQMCECACGRLQSAPDIISTKEEASVQTGQCSQQCTSTNCLLVEEEQKVADKQNTDIQSTRHVLVCLLLTISLLANLSSCLWWLFNKDPGRLYLELQFFCVVVNYGQGLISFAFFGLDKHLIISPFKKRLASLWHGWGQEVTGSAVSEEIRMTCNQFLTYHKEQCIKDIVHKKRCGKQSTTETFLGSDMVRWLQSVGLASDQGEALEYGSRLLEGGVIQHISLEQGFQDEALHYRFT</sequence>
<organism evidence="5 6">
    <name type="scientific">Cirrhinus molitorella</name>
    <name type="common">mud carp</name>
    <dbReference type="NCBI Taxonomy" id="172907"/>
    <lineage>
        <taxon>Eukaryota</taxon>
        <taxon>Metazoa</taxon>
        <taxon>Chordata</taxon>
        <taxon>Craniata</taxon>
        <taxon>Vertebrata</taxon>
        <taxon>Euteleostomi</taxon>
        <taxon>Actinopterygii</taxon>
        <taxon>Neopterygii</taxon>
        <taxon>Teleostei</taxon>
        <taxon>Ostariophysi</taxon>
        <taxon>Cypriniformes</taxon>
        <taxon>Cyprinidae</taxon>
        <taxon>Labeoninae</taxon>
        <taxon>Labeonini</taxon>
        <taxon>Cirrhinus</taxon>
    </lineage>
</organism>
<evidence type="ECO:0000313" key="6">
    <source>
        <dbReference type="Proteomes" id="UP001187343"/>
    </source>
</evidence>
<dbReference type="PROSITE" id="PS50186">
    <property type="entry name" value="DEP"/>
    <property type="match status" value="1"/>
</dbReference>
<dbReference type="GO" id="GO:0016020">
    <property type="term" value="C:membrane"/>
    <property type="evidence" value="ECO:0007669"/>
    <property type="project" value="UniProtKB-SubCell"/>
</dbReference>